<reference evidence="3" key="1">
    <citation type="submission" date="2016-10" db="EMBL/GenBank/DDBJ databases">
        <authorList>
            <person name="Varghese N."/>
            <person name="Submissions S."/>
        </authorList>
    </citation>
    <scope>NUCLEOTIDE SEQUENCE [LARGE SCALE GENOMIC DNA]</scope>
    <source>
        <strain evidence="3">LMG 25967</strain>
    </source>
</reference>
<dbReference type="Proteomes" id="UP000242930">
    <property type="component" value="Unassembled WGS sequence"/>
</dbReference>
<dbReference type="InterPro" id="IPR009799">
    <property type="entry name" value="EthD_dom"/>
</dbReference>
<name>A0A1H6ZPR6_9PSED</name>
<organism evidence="2 3">
    <name type="scientific">Pseudomonas linyingensis</name>
    <dbReference type="NCBI Taxonomy" id="915471"/>
    <lineage>
        <taxon>Bacteria</taxon>
        <taxon>Pseudomonadati</taxon>
        <taxon>Pseudomonadota</taxon>
        <taxon>Gammaproteobacteria</taxon>
        <taxon>Pseudomonadales</taxon>
        <taxon>Pseudomonadaceae</taxon>
        <taxon>Pseudomonas</taxon>
    </lineage>
</organism>
<dbReference type="EMBL" id="FNZE01000010">
    <property type="protein sequence ID" value="SEJ54164.1"/>
    <property type="molecule type" value="Genomic_DNA"/>
</dbReference>
<proteinExistence type="predicted"/>
<accession>A0A1H6ZPR6</accession>
<dbReference type="Pfam" id="PF07110">
    <property type="entry name" value="EthD"/>
    <property type="match status" value="1"/>
</dbReference>
<dbReference type="Gene3D" id="3.30.70.100">
    <property type="match status" value="1"/>
</dbReference>
<protein>
    <submittedName>
        <fullName evidence="2">EthD domain-containing protein</fullName>
    </submittedName>
</protein>
<dbReference type="SUPFAM" id="SSF54909">
    <property type="entry name" value="Dimeric alpha+beta barrel"/>
    <property type="match status" value="1"/>
</dbReference>
<evidence type="ECO:0000313" key="3">
    <source>
        <dbReference type="Proteomes" id="UP000242930"/>
    </source>
</evidence>
<evidence type="ECO:0000259" key="1">
    <source>
        <dbReference type="Pfam" id="PF07110"/>
    </source>
</evidence>
<dbReference type="STRING" id="915471.SAMN05216201_110148"/>
<keyword evidence="3" id="KW-1185">Reference proteome</keyword>
<dbReference type="OrthoDB" id="9015064at2"/>
<dbReference type="InterPro" id="IPR011008">
    <property type="entry name" value="Dimeric_a/b-barrel"/>
</dbReference>
<dbReference type="AlphaFoldDB" id="A0A1H6ZPR6"/>
<feature type="domain" description="EthD" evidence="1">
    <location>
        <begin position="130"/>
        <end position="202"/>
    </location>
</feature>
<gene>
    <name evidence="2" type="ORF">SAMN05216201_110148</name>
</gene>
<dbReference type="RefSeq" id="WP_090311817.1">
    <property type="nucleotide sequence ID" value="NZ_FNZE01000010.1"/>
</dbReference>
<dbReference type="GO" id="GO:0016491">
    <property type="term" value="F:oxidoreductase activity"/>
    <property type="evidence" value="ECO:0007669"/>
    <property type="project" value="InterPro"/>
</dbReference>
<evidence type="ECO:0000313" key="2">
    <source>
        <dbReference type="EMBL" id="SEJ54164.1"/>
    </source>
</evidence>
<sequence length="239" mass="26819">MEKVVYVIWRERQTNPEEFTRRLRNEVAEQLVALGARGVQVNVADAAVEPAAGLRQANLQPLMDGTVSIWIDSAIAQFRRPFDEVIAGAVERLAAYLVTESVPIRNTCYPAVLGERTHGFSQLAFLSRPPRLTHEAWLDIWHNSHTQVAIDTQDNFQYVQNVVVRALTRGAPAIDAIVEECFPPAAMTDPQSFFDAPGDEEKFRRNLAAMMESCNRFIDYDKIDVLPTSQYLISKSAAV</sequence>